<gene>
    <name evidence="3" type="ORF">Tco_0626716</name>
</gene>
<dbReference type="Proteomes" id="UP001151760">
    <property type="component" value="Unassembled WGS sequence"/>
</dbReference>
<dbReference type="InterPro" id="IPR011990">
    <property type="entry name" value="TPR-like_helical_dom_sf"/>
</dbReference>
<accession>A0ABQ4WKG8</accession>
<dbReference type="InterPro" id="IPR002885">
    <property type="entry name" value="PPR_rpt"/>
</dbReference>
<evidence type="ECO:0000256" key="1">
    <source>
        <dbReference type="ARBA" id="ARBA00022737"/>
    </source>
</evidence>
<dbReference type="PANTHER" id="PTHR47926">
    <property type="entry name" value="PENTATRICOPEPTIDE REPEAT-CONTAINING PROTEIN"/>
    <property type="match status" value="1"/>
</dbReference>
<reference evidence="3" key="1">
    <citation type="journal article" date="2022" name="Int. J. Mol. Sci.">
        <title>Draft Genome of Tanacetum Coccineum: Genomic Comparison of Closely Related Tanacetum-Family Plants.</title>
        <authorList>
            <person name="Yamashiro T."/>
            <person name="Shiraishi A."/>
            <person name="Nakayama K."/>
            <person name="Satake H."/>
        </authorList>
    </citation>
    <scope>NUCLEOTIDE SEQUENCE</scope>
</reference>
<organism evidence="3 4">
    <name type="scientific">Tanacetum coccineum</name>
    <dbReference type="NCBI Taxonomy" id="301880"/>
    <lineage>
        <taxon>Eukaryota</taxon>
        <taxon>Viridiplantae</taxon>
        <taxon>Streptophyta</taxon>
        <taxon>Embryophyta</taxon>
        <taxon>Tracheophyta</taxon>
        <taxon>Spermatophyta</taxon>
        <taxon>Magnoliopsida</taxon>
        <taxon>eudicotyledons</taxon>
        <taxon>Gunneridae</taxon>
        <taxon>Pentapetalae</taxon>
        <taxon>asterids</taxon>
        <taxon>campanulids</taxon>
        <taxon>Asterales</taxon>
        <taxon>Asteraceae</taxon>
        <taxon>Asteroideae</taxon>
        <taxon>Anthemideae</taxon>
        <taxon>Anthemidinae</taxon>
        <taxon>Tanacetum</taxon>
    </lineage>
</organism>
<feature type="repeat" description="PPR" evidence="2">
    <location>
        <begin position="23"/>
        <end position="57"/>
    </location>
</feature>
<evidence type="ECO:0000256" key="2">
    <source>
        <dbReference type="PROSITE-ProRule" id="PRU00708"/>
    </source>
</evidence>
<dbReference type="Gene3D" id="1.25.40.10">
    <property type="entry name" value="Tetratricopeptide repeat domain"/>
    <property type="match status" value="2"/>
</dbReference>
<feature type="repeat" description="PPR" evidence="2">
    <location>
        <begin position="127"/>
        <end position="161"/>
    </location>
</feature>
<name>A0ABQ4WKG8_9ASTR</name>
<keyword evidence="4" id="KW-1185">Reference proteome</keyword>
<protein>
    <submittedName>
        <fullName evidence="3">Pentatricopeptide repeat-containing protein</fullName>
    </submittedName>
</protein>
<dbReference type="PROSITE" id="PS51375">
    <property type="entry name" value="PPR"/>
    <property type="match status" value="3"/>
</dbReference>
<dbReference type="PANTHER" id="PTHR47926:SF453">
    <property type="entry name" value="PENTATRICOPEPTIDE REPEAT (PPR) SUPERFAMILY PROTEIN"/>
    <property type="match status" value="1"/>
</dbReference>
<feature type="repeat" description="PPR" evidence="2">
    <location>
        <begin position="164"/>
        <end position="198"/>
    </location>
</feature>
<dbReference type="Pfam" id="PF01535">
    <property type="entry name" value="PPR"/>
    <property type="match status" value="3"/>
</dbReference>
<proteinExistence type="predicted"/>
<dbReference type="EMBL" id="BQNB010008719">
    <property type="protein sequence ID" value="GJS53354.1"/>
    <property type="molecule type" value="Genomic_DNA"/>
</dbReference>
<evidence type="ECO:0000313" key="4">
    <source>
        <dbReference type="Proteomes" id="UP001151760"/>
    </source>
</evidence>
<reference evidence="3" key="2">
    <citation type="submission" date="2022-01" db="EMBL/GenBank/DDBJ databases">
        <authorList>
            <person name="Yamashiro T."/>
            <person name="Shiraishi A."/>
            <person name="Satake H."/>
            <person name="Nakayama K."/>
        </authorList>
    </citation>
    <scope>NUCLEOTIDE SEQUENCE</scope>
</reference>
<dbReference type="NCBIfam" id="TIGR00756">
    <property type="entry name" value="PPR"/>
    <property type="match status" value="2"/>
</dbReference>
<dbReference type="InterPro" id="IPR046960">
    <property type="entry name" value="PPR_At4g14850-like_plant"/>
</dbReference>
<evidence type="ECO:0000313" key="3">
    <source>
        <dbReference type="EMBL" id="GJS53354.1"/>
    </source>
</evidence>
<sequence>MRILTLSNTFYARKIFDSLISPNVYLYTAMINAYSMHPDHDSAIRLYRDMVPRKRPQVSHFIYPDVLQSCPEVLGPNGPKMVYTQIVKTGYEEYPVVKTGLIDAYYKFEAGGLRVALKLFDEMSKRYVVTWTAMISGYTRSGEMESDVELFERMPDKDISSWRNVVTWTAMVSGYTRSGEIESDVELFERMPDKDIPS</sequence>
<comment type="caution">
    <text evidence="3">The sequence shown here is derived from an EMBL/GenBank/DDBJ whole genome shotgun (WGS) entry which is preliminary data.</text>
</comment>
<keyword evidence="1" id="KW-0677">Repeat</keyword>